<accession>A0A1H3XMC9</accession>
<gene>
    <name evidence="2" type="ORF">SAMN05444370_102487</name>
</gene>
<dbReference type="OrthoDB" id="9130422at2"/>
<dbReference type="RefSeq" id="WP_093249713.1">
    <property type="nucleotide sequence ID" value="NZ_FNQM01000002.1"/>
</dbReference>
<dbReference type="InterPro" id="IPR032347">
    <property type="entry name" value="DUF4864"/>
</dbReference>
<sequence length="136" mass="14697">MKISLRPIALALALALAQPAAAGDAEDIQAVIGAQIRAFQADDWAQAFTFASPMIQNMFRTPDGFGRMVRGGYPMVWRPARVEAGALEEGPAGPVQIMYFETADGARYVAAYEMLMVDGAWRINGVHIRKAPDATV</sequence>
<name>A0A1H3XMC9_9RHOB</name>
<evidence type="ECO:0000313" key="3">
    <source>
        <dbReference type="Proteomes" id="UP000198703"/>
    </source>
</evidence>
<keyword evidence="3" id="KW-1185">Reference proteome</keyword>
<keyword evidence="1" id="KW-0732">Signal</keyword>
<dbReference type="EMBL" id="FNQM01000002">
    <property type="protein sequence ID" value="SEA00496.1"/>
    <property type="molecule type" value="Genomic_DNA"/>
</dbReference>
<dbReference type="Pfam" id="PF16156">
    <property type="entry name" value="DUF4864"/>
    <property type="match status" value="1"/>
</dbReference>
<dbReference type="AlphaFoldDB" id="A0A1H3XMC9"/>
<feature type="signal peptide" evidence="1">
    <location>
        <begin position="1"/>
        <end position="22"/>
    </location>
</feature>
<dbReference type="STRING" id="89524.SAMN05444370_102487"/>
<dbReference type="Proteomes" id="UP000198703">
    <property type="component" value="Unassembled WGS sequence"/>
</dbReference>
<feature type="chain" id="PRO_5011753903" description="DUF4864 domain-containing protein" evidence="1">
    <location>
        <begin position="23"/>
        <end position="136"/>
    </location>
</feature>
<proteinExistence type="predicted"/>
<evidence type="ECO:0008006" key="4">
    <source>
        <dbReference type="Google" id="ProtNLM"/>
    </source>
</evidence>
<organism evidence="2 3">
    <name type="scientific">Rubrimonas cliftonensis</name>
    <dbReference type="NCBI Taxonomy" id="89524"/>
    <lineage>
        <taxon>Bacteria</taxon>
        <taxon>Pseudomonadati</taxon>
        <taxon>Pseudomonadota</taxon>
        <taxon>Alphaproteobacteria</taxon>
        <taxon>Rhodobacterales</taxon>
        <taxon>Paracoccaceae</taxon>
        <taxon>Rubrimonas</taxon>
    </lineage>
</organism>
<protein>
    <recommendedName>
        <fullName evidence="4">DUF4864 domain-containing protein</fullName>
    </recommendedName>
</protein>
<evidence type="ECO:0000256" key="1">
    <source>
        <dbReference type="SAM" id="SignalP"/>
    </source>
</evidence>
<evidence type="ECO:0000313" key="2">
    <source>
        <dbReference type="EMBL" id="SEA00496.1"/>
    </source>
</evidence>
<reference evidence="2 3" key="1">
    <citation type="submission" date="2016-10" db="EMBL/GenBank/DDBJ databases">
        <authorList>
            <person name="de Groot N.N."/>
        </authorList>
    </citation>
    <scope>NUCLEOTIDE SEQUENCE [LARGE SCALE GENOMIC DNA]</scope>
    <source>
        <strain evidence="2 3">DSM 15345</strain>
    </source>
</reference>